<comment type="similarity">
    <text evidence="1">Belongs to the type-I restriction system S methylase family.</text>
</comment>
<dbReference type="Gene3D" id="3.90.220.20">
    <property type="entry name" value="DNA methylase specificity domains"/>
    <property type="match status" value="2"/>
</dbReference>
<dbReference type="InterPro" id="IPR000055">
    <property type="entry name" value="Restrct_endonuc_typeI_TRD"/>
</dbReference>
<evidence type="ECO:0000259" key="4">
    <source>
        <dbReference type="Pfam" id="PF01420"/>
    </source>
</evidence>
<dbReference type="InterPro" id="IPR044946">
    <property type="entry name" value="Restrct_endonuc_typeI_TRD_sf"/>
</dbReference>
<dbReference type="AlphaFoldDB" id="G9X152"/>
<dbReference type="PANTHER" id="PTHR30408">
    <property type="entry name" value="TYPE-1 RESTRICTION ENZYME ECOKI SPECIFICITY PROTEIN"/>
    <property type="match status" value="1"/>
</dbReference>
<evidence type="ECO:0000256" key="3">
    <source>
        <dbReference type="ARBA" id="ARBA00023125"/>
    </source>
</evidence>
<dbReference type="CDD" id="cd17287">
    <property type="entry name" value="RMtype1_S_EcoN10ORF171P_TRD2-CR2_like"/>
    <property type="match status" value="1"/>
</dbReference>
<dbReference type="Pfam" id="PF01420">
    <property type="entry name" value="Methylase_S"/>
    <property type="match status" value="2"/>
</dbReference>
<proteinExistence type="inferred from homology"/>
<dbReference type="BioCyc" id="EBAC796937-HMP:GMGH-2120-MONOMER"/>
<dbReference type="HOGENOM" id="CLU_021095_10_1_9"/>
<dbReference type="GO" id="GO:0003677">
    <property type="term" value="F:DNA binding"/>
    <property type="evidence" value="ECO:0007669"/>
    <property type="project" value="UniProtKB-KW"/>
</dbReference>
<dbReference type="SUPFAM" id="SSF116734">
    <property type="entry name" value="DNA methylase specificity domain"/>
    <property type="match status" value="2"/>
</dbReference>
<feature type="domain" description="Type I restriction modification DNA specificity" evidence="4">
    <location>
        <begin position="24"/>
        <end position="177"/>
    </location>
</feature>
<evidence type="ECO:0000313" key="5">
    <source>
        <dbReference type="EMBL" id="EHL14652.1"/>
    </source>
</evidence>
<evidence type="ECO:0000256" key="1">
    <source>
        <dbReference type="ARBA" id="ARBA00010923"/>
    </source>
</evidence>
<accession>G9X152</accession>
<feature type="domain" description="Type I restriction modification DNA specificity" evidence="4">
    <location>
        <begin position="200"/>
        <end position="371"/>
    </location>
</feature>
<dbReference type="REBASE" id="124950">
    <property type="entry name" value="S1.Pst19aORF2095P"/>
</dbReference>
<comment type="caution">
    <text evidence="5">The sequence shown here is derived from an EMBL/GenBank/DDBJ whole genome shotgun (WGS) entry which is preliminary data.</text>
</comment>
<organism evidence="5 6">
    <name type="scientific">Peptoanaerobacter stomatis</name>
    <dbReference type="NCBI Taxonomy" id="796937"/>
    <lineage>
        <taxon>Bacteria</taxon>
        <taxon>Bacillati</taxon>
        <taxon>Bacillota</taxon>
        <taxon>Clostridia</taxon>
        <taxon>Peptostreptococcales</taxon>
        <taxon>Filifactoraceae</taxon>
        <taxon>Peptoanaerobacter</taxon>
    </lineage>
</organism>
<name>G9X152_9FIRM</name>
<evidence type="ECO:0000256" key="2">
    <source>
        <dbReference type="ARBA" id="ARBA00022747"/>
    </source>
</evidence>
<dbReference type="RefSeq" id="WP_009526312.1">
    <property type="nucleotide sequence ID" value="NZ_JH414568.1"/>
</dbReference>
<dbReference type="GO" id="GO:0009307">
    <property type="term" value="P:DNA restriction-modification system"/>
    <property type="evidence" value="ECO:0007669"/>
    <property type="project" value="UniProtKB-KW"/>
</dbReference>
<reference evidence="5 6" key="1">
    <citation type="submission" date="2011-08" db="EMBL/GenBank/DDBJ databases">
        <title>The Genome Sequence of Eubacteriaceae bacterium ACC19a.</title>
        <authorList>
            <consortium name="The Broad Institute Genome Sequencing Platform"/>
            <person name="Earl A."/>
            <person name="Ward D."/>
            <person name="Feldgarden M."/>
            <person name="Gevers D."/>
            <person name="Sizova M."/>
            <person name="Hazen A."/>
            <person name="Epstein S."/>
            <person name="Young S.K."/>
            <person name="Zeng Q."/>
            <person name="Gargeya S."/>
            <person name="Fitzgerald M."/>
            <person name="Haas B."/>
            <person name="Abouelleil A."/>
            <person name="Alvarado L."/>
            <person name="Arachchi H.M."/>
            <person name="Berlin A."/>
            <person name="Brown A."/>
            <person name="Chapman S.B."/>
            <person name="Chen Z."/>
            <person name="Dunbar C."/>
            <person name="Freedman E."/>
            <person name="Gearin G."/>
            <person name="Gellesch M."/>
            <person name="Goldberg J."/>
            <person name="Griggs A."/>
            <person name="Gujja S."/>
            <person name="Heiman D."/>
            <person name="Howarth C."/>
            <person name="Larson L."/>
            <person name="Lui A."/>
            <person name="MacDonald P.J.P."/>
            <person name="Montmayeur A."/>
            <person name="Murphy C."/>
            <person name="Neiman D."/>
            <person name="Pearson M."/>
            <person name="Priest M."/>
            <person name="Roberts A."/>
            <person name="Saif S."/>
            <person name="Shea T."/>
            <person name="Shenoy N."/>
            <person name="Sisk P."/>
            <person name="Stolte C."/>
            <person name="Sykes S."/>
            <person name="Wortman J."/>
            <person name="Nusbaum C."/>
            <person name="Birren B."/>
        </authorList>
    </citation>
    <scope>NUCLEOTIDE SEQUENCE [LARGE SCALE GENOMIC DNA]</scope>
    <source>
        <strain evidence="5 6">ACC19a</strain>
    </source>
</reference>
<dbReference type="EMBL" id="AFZE01000024">
    <property type="protein sequence ID" value="EHL14652.1"/>
    <property type="molecule type" value="Genomic_DNA"/>
</dbReference>
<keyword evidence="2" id="KW-0680">Restriction system</keyword>
<keyword evidence="3" id="KW-0238">DNA-binding</keyword>
<dbReference type="PATRIC" id="fig|796937.3.peg.1350"/>
<dbReference type="PANTHER" id="PTHR30408:SF12">
    <property type="entry name" value="TYPE I RESTRICTION ENZYME MJAVIII SPECIFICITY SUBUNIT"/>
    <property type="match status" value="1"/>
</dbReference>
<gene>
    <name evidence="5" type="ORF">HMPREF9629_02096</name>
</gene>
<protein>
    <recommendedName>
        <fullName evidence="4">Type I restriction modification DNA specificity domain-containing protein</fullName>
    </recommendedName>
</protein>
<dbReference type="Proteomes" id="UP000006437">
    <property type="component" value="Unassembled WGS sequence"/>
</dbReference>
<dbReference type="InterPro" id="IPR052021">
    <property type="entry name" value="Type-I_RS_S_subunit"/>
</dbReference>
<sequence>MLKTVDECFFYIQNGANIKQGDIDGGFPITRIETIANDKFNRDRMGFAGIIDPIKYEQYILEDGDLLMSHINSVQYLGRTVLYEKMENEVIIHGMNLLRLRANRNIINPAYAKYYFYGYKFRKQLNNITKKSVNQASFSVKDLKKIIIDIPIISEQDKLVKVLDKIHKIIKIRQNELLEMNNLIKVRFVEMFGSIHESIEYQYAFIKDLTDVISGGTPSRDKAEYWDGGTIPWIKTTELQNNVIFDADEHITEYGLAGSSAKLVPAGTVLVAMYGQGKTRGMTAYLGIEAATNQACACILPSDKIDSMFLWKYLELSYEKLRDLAQGAGQPNLNGNMIKNFQILVPSIDKQKNYVDFVHQVDKSKVAVQKALDETQLLFDSLMQKYFG</sequence>
<evidence type="ECO:0000313" key="6">
    <source>
        <dbReference type="Proteomes" id="UP000006437"/>
    </source>
</evidence>